<dbReference type="EMBL" id="JASJUT010000005">
    <property type="protein sequence ID" value="MDK2596121.1"/>
    <property type="molecule type" value="Genomic_DNA"/>
</dbReference>
<feature type="chain" id="PRO_5046155546" evidence="2">
    <location>
        <begin position="25"/>
        <end position="723"/>
    </location>
</feature>
<feature type="region of interest" description="Disordered" evidence="1">
    <location>
        <begin position="82"/>
        <end position="116"/>
    </location>
</feature>
<dbReference type="Pfam" id="PF09826">
    <property type="entry name" value="Beta_propel"/>
    <property type="match status" value="1"/>
</dbReference>
<dbReference type="RefSeq" id="WP_284137557.1">
    <property type="nucleotide sequence ID" value="NZ_JASJUT010000005.1"/>
</dbReference>
<organism evidence="3 4">
    <name type="scientific">Pseudoalteromonas obscura</name>
    <dbReference type="NCBI Taxonomy" id="3048491"/>
    <lineage>
        <taxon>Bacteria</taxon>
        <taxon>Pseudomonadati</taxon>
        <taxon>Pseudomonadota</taxon>
        <taxon>Gammaproteobacteria</taxon>
        <taxon>Alteromonadales</taxon>
        <taxon>Pseudoalteromonadaceae</taxon>
        <taxon>Pseudoalteromonas</taxon>
    </lineage>
</organism>
<gene>
    <name evidence="3" type="ORF">QNM18_13755</name>
</gene>
<keyword evidence="2" id="KW-0732">Signal</keyword>
<evidence type="ECO:0000313" key="3">
    <source>
        <dbReference type="EMBL" id="MDK2596121.1"/>
    </source>
</evidence>
<accession>A0ABT7EM60</accession>
<name>A0ABT7EM60_9GAMM</name>
<proteinExistence type="predicted"/>
<evidence type="ECO:0000313" key="4">
    <source>
        <dbReference type="Proteomes" id="UP001231915"/>
    </source>
</evidence>
<keyword evidence="4" id="KW-1185">Reference proteome</keyword>
<evidence type="ECO:0000256" key="1">
    <source>
        <dbReference type="SAM" id="MobiDB-lite"/>
    </source>
</evidence>
<feature type="compositionally biased region" description="Polar residues" evidence="1">
    <location>
        <begin position="91"/>
        <end position="116"/>
    </location>
</feature>
<protein>
    <submittedName>
        <fullName evidence="3">Beta-propeller domain-containing protein</fullName>
    </submittedName>
</protein>
<dbReference type="Proteomes" id="UP001231915">
    <property type="component" value="Unassembled WGS sequence"/>
</dbReference>
<dbReference type="PROSITE" id="PS51257">
    <property type="entry name" value="PROKAR_LIPOPROTEIN"/>
    <property type="match status" value="1"/>
</dbReference>
<dbReference type="InterPro" id="IPR019198">
    <property type="entry name" value="Beta_propeller_containing"/>
</dbReference>
<evidence type="ECO:0000256" key="2">
    <source>
        <dbReference type="SAM" id="SignalP"/>
    </source>
</evidence>
<reference evidence="3 4" key="1">
    <citation type="submission" date="2023-05" db="EMBL/GenBank/DDBJ databases">
        <title>Pseudoalteromonas ardens sp. nov., Pseudoalteromonas obscura sp. nov., and Pseudoalteromonas umbrosa sp. nov., isolated from the coral Montipora capitata.</title>
        <authorList>
            <person name="Thomas E.M."/>
            <person name="Smith E.M."/>
            <person name="Papke E."/>
            <person name="Shlafstein M.D."/>
            <person name="Oline D.K."/>
            <person name="Videau P."/>
            <person name="Saw J.H."/>
            <person name="Strangman W.K."/>
            <person name="Ushijima B."/>
        </authorList>
    </citation>
    <scope>NUCLEOTIDE SEQUENCE [LARGE SCALE GENOMIC DNA]</scope>
    <source>
        <strain evidence="3 4">P94</strain>
    </source>
</reference>
<comment type="caution">
    <text evidence="3">The sequence shown here is derived from an EMBL/GenBank/DDBJ whole genome shotgun (WGS) entry which is preliminary data.</text>
</comment>
<sequence length="723" mass="79001">MFYSRFTLSLAKVGVAIAVLPALVACGGGSDSNSDNKVDQGETKLPTSVPELTWLGESSAKLKKASSGEFSSLLKNGVYLNSRPSDKNDSSLESPVNASPVSEGESSNQFSSTNVVESGVDEGDRIEYDGNYLYIAAHSAQELAQNAVFKQYVRVMKRTEQGIEEVERIEASENLYSQQELYLNDGRLASVFKYPVLTLDVSPASSSTASDTSVVANTFLNTFELSFADVTTPEQAEVLKQYRVDGNILDSRVINDQLYVISEFDANYSTELSDDLAVYQALYQLNVSELLPKITDLETGTVSPLFDPSSCYIPEDTVVTDSANTITTITKISMQNPSSVQSTCINVPTDGVYASQQSIYLHKRFWPSDAVSFDDLSQTALHKFSIADGNITYSASGAVEGSLGFGSNFGGMIEPLIVQNVSDAAFRLSEFEDKLRLVTTRFSETKGMVHQLFVLEQQGTNLELVSTLPNESQPTPIGKVEDNGMVEENIYAVRFMGERAYVVTFRRIDPLYVIDLSKPAEPVIAGALEIPGYSAYLHPVSDNLLIGVGQNVGDFAFLSEPAVVDNNDDDTSNTVFPEIGAKVSLFDVSNMTSPTLIKEHVFAGGYTPVEFDHHAFSWVKVSDQEFRMTLPVESWEATILADNSSVWGNINELAAFEVNTENSGSLTYLGSSIATYDDPTNSVPYVRASDDRGVIHGDTIYYIHGNFVWSSLWQSPDINTGPF</sequence>
<feature type="signal peptide" evidence="2">
    <location>
        <begin position="1"/>
        <end position="24"/>
    </location>
</feature>